<name>A0A562JKS7_9FIRM</name>
<dbReference type="GO" id="GO:0016887">
    <property type="term" value="F:ATP hydrolysis activity"/>
    <property type="evidence" value="ECO:0007669"/>
    <property type="project" value="InterPro"/>
</dbReference>
<proteinExistence type="inferred from homology"/>
<dbReference type="GO" id="GO:0055085">
    <property type="term" value="P:transmembrane transport"/>
    <property type="evidence" value="ECO:0007669"/>
    <property type="project" value="UniProtKB-ARBA"/>
</dbReference>
<accession>A0A562JKS7</accession>
<reference evidence="6 7" key="1">
    <citation type="submission" date="2019-07" db="EMBL/GenBank/DDBJ databases">
        <title>Genomic Encyclopedia of Type Strains, Phase I: the one thousand microbial genomes (KMG-I) project.</title>
        <authorList>
            <person name="Kyrpides N."/>
        </authorList>
    </citation>
    <scope>NUCLEOTIDE SEQUENCE [LARGE SCALE GENOMIC DNA]</scope>
    <source>
        <strain evidence="6 7">DSM 13558</strain>
    </source>
</reference>
<evidence type="ECO:0000313" key="7">
    <source>
        <dbReference type="Proteomes" id="UP000315343"/>
    </source>
</evidence>
<dbReference type="SUPFAM" id="SSF52540">
    <property type="entry name" value="P-loop containing nucleoside triphosphate hydrolases"/>
    <property type="match status" value="1"/>
</dbReference>
<keyword evidence="2" id="KW-0813">Transport</keyword>
<dbReference type="InterPro" id="IPR050319">
    <property type="entry name" value="ABC_transp_ATP-bind"/>
</dbReference>
<dbReference type="AlphaFoldDB" id="A0A562JKS7"/>
<keyword evidence="4 6" id="KW-0067">ATP-binding</keyword>
<dbReference type="PROSITE" id="PS50893">
    <property type="entry name" value="ABC_TRANSPORTER_2"/>
    <property type="match status" value="1"/>
</dbReference>
<dbReference type="CDD" id="cd03257">
    <property type="entry name" value="ABC_NikE_OppD_transporters"/>
    <property type="match status" value="1"/>
</dbReference>
<comment type="similarity">
    <text evidence="1">Belongs to the ABC transporter superfamily.</text>
</comment>
<evidence type="ECO:0000256" key="1">
    <source>
        <dbReference type="ARBA" id="ARBA00005417"/>
    </source>
</evidence>
<evidence type="ECO:0000259" key="5">
    <source>
        <dbReference type="PROSITE" id="PS50893"/>
    </source>
</evidence>
<dbReference type="SMART" id="SM00382">
    <property type="entry name" value="AAA"/>
    <property type="match status" value="1"/>
</dbReference>
<dbReference type="PANTHER" id="PTHR43776:SF7">
    <property type="entry name" value="D,D-DIPEPTIDE TRANSPORT ATP-BINDING PROTEIN DDPF-RELATED"/>
    <property type="match status" value="1"/>
</dbReference>
<evidence type="ECO:0000313" key="6">
    <source>
        <dbReference type="EMBL" id="TWH83475.1"/>
    </source>
</evidence>
<dbReference type="OrthoDB" id="9802264at2"/>
<dbReference type="InterPro" id="IPR017871">
    <property type="entry name" value="ABC_transporter-like_CS"/>
</dbReference>
<dbReference type="RefSeq" id="WP_145078441.1">
    <property type="nucleotide sequence ID" value="NZ_DAMBUX010000007.1"/>
</dbReference>
<evidence type="ECO:0000256" key="3">
    <source>
        <dbReference type="ARBA" id="ARBA00022741"/>
    </source>
</evidence>
<dbReference type="InterPro" id="IPR027417">
    <property type="entry name" value="P-loop_NTPase"/>
</dbReference>
<dbReference type="GO" id="GO:0005524">
    <property type="term" value="F:ATP binding"/>
    <property type="evidence" value="ECO:0007669"/>
    <property type="project" value="UniProtKB-KW"/>
</dbReference>
<dbReference type="PROSITE" id="PS00211">
    <property type="entry name" value="ABC_TRANSPORTER_1"/>
    <property type="match status" value="1"/>
</dbReference>
<comment type="caution">
    <text evidence="6">The sequence shown here is derived from an EMBL/GenBank/DDBJ whole genome shotgun (WGS) entry which is preliminary data.</text>
</comment>
<sequence>MSIEENKSVITAKNIRKEYVVKKHFLTGKVKEKVAAVKSVNFIVEEGKTLGIVGESGSGKSTTGEIVGGLQKPTYGSVYYYGKNIAEMTAEEHKEYRRNVQFIFQDPQGSMDPNYKIGEIISMPLFTLNIARDKKEANKMVDEILAKVGLDLNIKNKYPSEISGGQCQRAAIARALIVSPKVIICDEPVSALDVSIQAQIINLLKKLQKELNIAYIFISHDIGVVNYMSDTIIVMQNGAVVEAGEAKHVLLHPAEEYTKKLLDSAIIN</sequence>
<evidence type="ECO:0000256" key="2">
    <source>
        <dbReference type="ARBA" id="ARBA00022448"/>
    </source>
</evidence>
<dbReference type="Gene3D" id="3.40.50.300">
    <property type="entry name" value="P-loop containing nucleotide triphosphate hydrolases"/>
    <property type="match status" value="1"/>
</dbReference>
<dbReference type="EMBL" id="VLKH01000001">
    <property type="protein sequence ID" value="TWH83475.1"/>
    <property type="molecule type" value="Genomic_DNA"/>
</dbReference>
<organism evidence="6 7">
    <name type="scientific">Sedimentibacter saalensis</name>
    <dbReference type="NCBI Taxonomy" id="130788"/>
    <lineage>
        <taxon>Bacteria</taxon>
        <taxon>Bacillati</taxon>
        <taxon>Bacillota</taxon>
        <taxon>Tissierellia</taxon>
        <taxon>Sedimentibacter</taxon>
    </lineage>
</organism>
<keyword evidence="7" id="KW-1185">Reference proteome</keyword>
<dbReference type="InterPro" id="IPR003593">
    <property type="entry name" value="AAA+_ATPase"/>
</dbReference>
<dbReference type="PANTHER" id="PTHR43776">
    <property type="entry name" value="TRANSPORT ATP-BINDING PROTEIN"/>
    <property type="match status" value="1"/>
</dbReference>
<evidence type="ECO:0000256" key="4">
    <source>
        <dbReference type="ARBA" id="ARBA00022840"/>
    </source>
</evidence>
<gene>
    <name evidence="6" type="ORF">LY60_00082</name>
</gene>
<dbReference type="Proteomes" id="UP000315343">
    <property type="component" value="Unassembled WGS sequence"/>
</dbReference>
<feature type="domain" description="ABC transporter" evidence="5">
    <location>
        <begin position="15"/>
        <end position="262"/>
    </location>
</feature>
<dbReference type="Pfam" id="PF00005">
    <property type="entry name" value="ABC_tran"/>
    <property type="match status" value="1"/>
</dbReference>
<dbReference type="InterPro" id="IPR003439">
    <property type="entry name" value="ABC_transporter-like_ATP-bd"/>
</dbReference>
<keyword evidence="3" id="KW-0547">Nucleotide-binding</keyword>
<protein>
    <submittedName>
        <fullName evidence="6">Peptide/nickel transport system ATP-binding protein/oligopeptide transport system ATP-binding protein/dipeptide transport system ATP-binding protein</fullName>
    </submittedName>
</protein>